<evidence type="ECO:0000256" key="4">
    <source>
        <dbReference type="ARBA" id="ARBA00005072"/>
    </source>
</evidence>
<evidence type="ECO:0000256" key="2">
    <source>
        <dbReference type="ARBA" id="ARBA00004824"/>
    </source>
</evidence>
<comment type="cofactor">
    <cofactor evidence="1 16">
        <name>pyridoxal 5'-phosphate</name>
        <dbReference type="ChEBI" id="CHEBI:597326"/>
    </cofactor>
</comment>
<reference evidence="18 19" key="1">
    <citation type="submission" date="2018-12" db="EMBL/GenBank/DDBJ databases">
        <authorList>
            <consortium name="Pathogen Informatics"/>
        </authorList>
    </citation>
    <scope>NUCLEOTIDE SEQUENCE [LARGE SCALE GENOMIC DNA]</scope>
    <source>
        <strain evidence="18 19">NCTC949</strain>
    </source>
</reference>
<evidence type="ECO:0000256" key="8">
    <source>
        <dbReference type="ARBA" id="ARBA00022679"/>
    </source>
</evidence>
<dbReference type="Gene3D" id="3.20.10.10">
    <property type="entry name" value="D-amino Acid Aminotransferase, subunit A, domain 2"/>
    <property type="match status" value="1"/>
</dbReference>
<dbReference type="GO" id="GO:0009082">
    <property type="term" value="P:branched-chain amino acid biosynthetic process"/>
    <property type="evidence" value="ECO:0007669"/>
    <property type="project" value="UniProtKB-KW"/>
</dbReference>
<comment type="catalytic activity">
    <reaction evidence="13 17">
        <text>L-leucine + 2-oxoglutarate = 4-methyl-2-oxopentanoate + L-glutamate</text>
        <dbReference type="Rhea" id="RHEA:18321"/>
        <dbReference type="ChEBI" id="CHEBI:16810"/>
        <dbReference type="ChEBI" id="CHEBI:17865"/>
        <dbReference type="ChEBI" id="CHEBI:29985"/>
        <dbReference type="ChEBI" id="CHEBI:57427"/>
        <dbReference type="EC" id="2.6.1.42"/>
    </reaction>
</comment>
<organism evidence="18 19">
    <name type="scientific">Corynebacterium kutscheri</name>
    <dbReference type="NCBI Taxonomy" id="35755"/>
    <lineage>
        <taxon>Bacteria</taxon>
        <taxon>Bacillati</taxon>
        <taxon>Actinomycetota</taxon>
        <taxon>Actinomycetes</taxon>
        <taxon>Mycobacteriales</taxon>
        <taxon>Corynebacteriaceae</taxon>
        <taxon>Corynebacterium</taxon>
    </lineage>
</organism>
<comment type="similarity">
    <text evidence="5 15">Belongs to the class-IV pyridoxal-phosphate-dependent aminotransferase family.</text>
</comment>
<evidence type="ECO:0000256" key="6">
    <source>
        <dbReference type="ARBA" id="ARBA00022576"/>
    </source>
</evidence>
<name>A0AB38VUD7_9CORY</name>
<dbReference type="PIRSF" id="PIRSF006468">
    <property type="entry name" value="BCAT1"/>
    <property type="match status" value="1"/>
</dbReference>
<dbReference type="Proteomes" id="UP000271380">
    <property type="component" value="Chromosome"/>
</dbReference>
<gene>
    <name evidence="18" type="primary">ilvE</name>
    <name evidence="18" type="ORF">NCTC949_02008</name>
</gene>
<feature type="modified residue" description="N6-(pyridoxal phosphate)lysine" evidence="14">
    <location>
        <position position="231"/>
    </location>
</feature>
<protein>
    <recommendedName>
        <fullName evidence="17">Branched-chain-amino-acid aminotransferase</fullName>
        <ecNumber evidence="17">2.6.1.42</ecNumber>
    </recommendedName>
</protein>
<evidence type="ECO:0000256" key="7">
    <source>
        <dbReference type="ARBA" id="ARBA00022605"/>
    </source>
</evidence>
<comment type="catalytic activity">
    <reaction evidence="12 17">
        <text>L-isoleucine + 2-oxoglutarate = (S)-3-methyl-2-oxopentanoate + L-glutamate</text>
        <dbReference type="Rhea" id="RHEA:24801"/>
        <dbReference type="ChEBI" id="CHEBI:16810"/>
        <dbReference type="ChEBI" id="CHEBI:29985"/>
        <dbReference type="ChEBI" id="CHEBI:35146"/>
        <dbReference type="ChEBI" id="CHEBI:58045"/>
        <dbReference type="EC" id="2.6.1.42"/>
    </reaction>
</comment>
<keyword evidence="6 17" id="KW-0032">Aminotransferase</keyword>
<comment type="catalytic activity">
    <reaction evidence="11 17">
        <text>L-valine + 2-oxoglutarate = 3-methyl-2-oxobutanoate + L-glutamate</text>
        <dbReference type="Rhea" id="RHEA:24813"/>
        <dbReference type="ChEBI" id="CHEBI:11851"/>
        <dbReference type="ChEBI" id="CHEBI:16810"/>
        <dbReference type="ChEBI" id="CHEBI:29985"/>
        <dbReference type="ChEBI" id="CHEBI:57762"/>
        <dbReference type="EC" id="2.6.1.42"/>
    </reaction>
</comment>
<sequence>MNKINFDPLYTVIQTFIPCVKSFEVYFWFMASLEFVVEKTTTPTDPEKLAHILANPGFGKYHTDHMVTIDWTLEKGWHDAKLIPRQDLLLDPATSVLHYGQAIFEGIKAYRHADGTIKTFRPQANAQRFQRSAQRLAMPELPTELFIESLRQLVDADQDFVPAAGGEAALYLRPFMIATEATLGVHPSNAYKYVVIASPAGAYFSDGVKPVSVWLSEDYVRAAPGGTGAAKFAGNYAASLLAQAQAAEKGCDQVVWLDAIEHSYIEEMGGMNLFFVFGSGRDAHIVTPKLSGSLLPGITRDSLLQVAQDLGYTVAERLISTSEWEKAATEKTMTESFACGTAAVITPVGLVKSTRGEFTVNDNEAGEITLQLRERLTGIQRGSIEDTHGWMTQLV</sequence>
<evidence type="ECO:0000256" key="3">
    <source>
        <dbReference type="ARBA" id="ARBA00004931"/>
    </source>
</evidence>
<dbReference type="GO" id="GO:0008652">
    <property type="term" value="P:amino acid biosynthetic process"/>
    <property type="evidence" value="ECO:0007669"/>
    <property type="project" value="UniProtKB-KW"/>
</dbReference>
<evidence type="ECO:0000256" key="1">
    <source>
        <dbReference type="ARBA" id="ARBA00001933"/>
    </source>
</evidence>
<keyword evidence="8 17" id="KW-0808">Transferase</keyword>
<evidence type="ECO:0000256" key="17">
    <source>
        <dbReference type="RuleBase" id="RU004517"/>
    </source>
</evidence>
<comment type="pathway">
    <text evidence="4">Amino-acid biosynthesis; L-leucine biosynthesis; L-leucine from 3-methyl-2-oxobutanoate: step 4/4.</text>
</comment>
<dbReference type="InterPro" id="IPR033939">
    <property type="entry name" value="BCAT_family"/>
</dbReference>
<evidence type="ECO:0000256" key="12">
    <source>
        <dbReference type="ARBA" id="ARBA00048798"/>
    </source>
</evidence>
<dbReference type="AlphaFoldDB" id="A0AB38VUD7"/>
<dbReference type="GO" id="GO:0004084">
    <property type="term" value="F:branched-chain-amino-acid transaminase activity"/>
    <property type="evidence" value="ECO:0007669"/>
    <property type="project" value="UniProtKB-EC"/>
</dbReference>
<dbReference type="PANTHER" id="PTHR11825">
    <property type="entry name" value="SUBGROUP IIII AMINOTRANSFERASE"/>
    <property type="match status" value="1"/>
</dbReference>
<dbReference type="PROSITE" id="PS00770">
    <property type="entry name" value="AA_TRANSFER_CLASS_4"/>
    <property type="match status" value="1"/>
</dbReference>
<keyword evidence="9 16" id="KW-0663">Pyridoxal phosphate</keyword>
<evidence type="ECO:0000256" key="13">
    <source>
        <dbReference type="ARBA" id="ARBA00049229"/>
    </source>
</evidence>
<keyword evidence="10 17" id="KW-0100">Branched-chain amino acid biosynthesis</keyword>
<dbReference type="NCBIfam" id="TIGR01123">
    <property type="entry name" value="ilvE_II"/>
    <property type="match status" value="1"/>
</dbReference>
<accession>A0AB38VUD7</accession>
<dbReference type="SUPFAM" id="SSF56752">
    <property type="entry name" value="D-aminoacid aminotransferase-like PLP-dependent enzymes"/>
    <property type="match status" value="1"/>
</dbReference>
<keyword evidence="7 17" id="KW-0028">Amino-acid biosynthesis</keyword>
<dbReference type="CDD" id="cd01557">
    <property type="entry name" value="BCAT_beta_family"/>
    <property type="match status" value="1"/>
</dbReference>
<evidence type="ECO:0000256" key="10">
    <source>
        <dbReference type="ARBA" id="ARBA00023304"/>
    </source>
</evidence>
<dbReference type="InterPro" id="IPR018300">
    <property type="entry name" value="Aminotrans_IV_CS"/>
</dbReference>
<dbReference type="NCBIfam" id="NF009897">
    <property type="entry name" value="PRK13357.1"/>
    <property type="match status" value="1"/>
</dbReference>
<dbReference type="InterPro" id="IPR043131">
    <property type="entry name" value="BCAT-like_N"/>
</dbReference>
<dbReference type="EMBL" id="LR134377">
    <property type="protein sequence ID" value="VEH08883.1"/>
    <property type="molecule type" value="Genomic_DNA"/>
</dbReference>
<evidence type="ECO:0000313" key="18">
    <source>
        <dbReference type="EMBL" id="VEH08883.1"/>
    </source>
</evidence>
<evidence type="ECO:0000256" key="5">
    <source>
        <dbReference type="ARBA" id="ARBA00009320"/>
    </source>
</evidence>
<dbReference type="EC" id="2.6.1.42" evidence="17"/>
<evidence type="ECO:0000256" key="15">
    <source>
        <dbReference type="RuleBase" id="RU004106"/>
    </source>
</evidence>
<evidence type="ECO:0000256" key="16">
    <source>
        <dbReference type="RuleBase" id="RU004516"/>
    </source>
</evidence>
<dbReference type="InterPro" id="IPR005786">
    <property type="entry name" value="B_amino_transII"/>
</dbReference>
<evidence type="ECO:0000256" key="9">
    <source>
        <dbReference type="ARBA" id="ARBA00022898"/>
    </source>
</evidence>
<comment type="pathway">
    <text evidence="3">Amino-acid biosynthesis; L-valine biosynthesis; L-valine from pyruvate: step 4/4.</text>
</comment>
<evidence type="ECO:0000313" key="19">
    <source>
        <dbReference type="Proteomes" id="UP000271380"/>
    </source>
</evidence>
<evidence type="ECO:0000256" key="11">
    <source>
        <dbReference type="ARBA" id="ARBA00048212"/>
    </source>
</evidence>
<dbReference type="Pfam" id="PF01063">
    <property type="entry name" value="Aminotran_4"/>
    <property type="match status" value="1"/>
</dbReference>
<dbReference type="InterPro" id="IPR001544">
    <property type="entry name" value="Aminotrans_IV"/>
</dbReference>
<evidence type="ECO:0000256" key="14">
    <source>
        <dbReference type="PIRSR" id="PIRSR006468-1"/>
    </source>
</evidence>
<comment type="pathway">
    <text evidence="2">Amino-acid biosynthesis; L-isoleucine biosynthesis; L-isoleucine from 2-oxobutanoate: step 4/4.</text>
</comment>
<dbReference type="Gene3D" id="3.30.470.10">
    <property type="match status" value="1"/>
</dbReference>
<dbReference type="InterPro" id="IPR036038">
    <property type="entry name" value="Aminotransferase-like"/>
</dbReference>
<dbReference type="PANTHER" id="PTHR11825:SF44">
    <property type="entry name" value="BRANCHED-CHAIN-AMINO-ACID AMINOTRANSFERASE"/>
    <property type="match status" value="1"/>
</dbReference>
<dbReference type="InterPro" id="IPR043132">
    <property type="entry name" value="BCAT-like_C"/>
</dbReference>
<proteinExistence type="inferred from homology"/>